<name>A0A0P9TZ20_9PSED</name>
<accession>A0A0P9TZ20</accession>
<reference evidence="1 2" key="1">
    <citation type="submission" date="2015-09" db="EMBL/GenBank/DDBJ databases">
        <title>Genome announcement of multiple Pseudomonas syringae strains.</title>
        <authorList>
            <person name="Thakur S."/>
            <person name="Wang P.W."/>
            <person name="Gong Y."/>
            <person name="Weir B.S."/>
            <person name="Guttman D.S."/>
        </authorList>
    </citation>
    <scope>NUCLEOTIDE SEQUENCE [LARGE SCALE GENOMIC DNA]</scope>
    <source>
        <strain evidence="1 2">ICMP4531</strain>
    </source>
</reference>
<dbReference type="AlphaFoldDB" id="A0A0P9TZ20"/>
<gene>
    <name evidence="1" type="ORF">ALO68_200215</name>
</gene>
<dbReference type="EMBL" id="LJQM01000080">
    <property type="protein sequence ID" value="KPX46931.1"/>
    <property type="molecule type" value="Genomic_DNA"/>
</dbReference>
<organism evidence="1 2">
    <name type="scientific">Pseudomonas syringae pv. helianthi</name>
    <dbReference type="NCBI Taxonomy" id="251654"/>
    <lineage>
        <taxon>Bacteria</taxon>
        <taxon>Pseudomonadati</taxon>
        <taxon>Pseudomonadota</taxon>
        <taxon>Gammaproteobacteria</taxon>
        <taxon>Pseudomonadales</taxon>
        <taxon>Pseudomonadaceae</taxon>
        <taxon>Pseudomonas</taxon>
    </lineage>
</organism>
<comment type="caution">
    <text evidence="1">The sequence shown here is derived from an EMBL/GenBank/DDBJ whole genome shotgun (WGS) entry which is preliminary data.</text>
</comment>
<proteinExistence type="predicted"/>
<protein>
    <submittedName>
        <fullName evidence="1">Resolvase</fullName>
    </submittedName>
</protein>
<dbReference type="PATRIC" id="fig|251654.3.peg.5079"/>
<sequence>MTTKLCGSMQKSGHYRLVLVCVRTPTIRACFRRDQGVRSKREQTLAVTTCNRNSLDLQSSRFSTGIDCVYSSQQTGIICE</sequence>
<evidence type="ECO:0000313" key="1">
    <source>
        <dbReference type="EMBL" id="KPX46931.1"/>
    </source>
</evidence>
<evidence type="ECO:0000313" key="2">
    <source>
        <dbReference type="Proteomes" id="UP000050557"/>
    </source>
</evidence>
<dbReference type="Proteomes" id="UP000050557">
    <property type="component" value="Unassembled WGS sequence"/>
</dbReference>